<protein>
    <submittedName>
        <fullName evidence="2">Uncharacterized protein</fullName>
    </submittedName>
</protein>
<dbReference type="STRING" id="354355.SAMN05660816_05807"/>
<dbReference type="Proteomes" id="UP000192610">
    <property type="component" value="Unassembled WGS sequence"/>
</dbReference>
<reference evidence="3" key="1">
    <citation type="submission" date="2016-04" db="EMBL/GenBank/DDBJ databases">
        <authorList>
            <person name="Chen L."/>
            <person name="Zhuang W."/>
            <person name="Wang G."/>
        </authorList>
    </citation>
    <scope>NUCLEOTIDE SEQUENCE [LARGE SCALE GENOMIC DNA]</scope>
    <source>
        <strain evidence="3">17621</strain>
    </source>
</reference>
<gene>
    <name evidence="2" type="ORF">A4H97_28140</name>
</gene>
<feature type="signal peptide" evidence="1">
    <location>
        <begin position="1"/>
        <end position="19"/>
    </location>
</feature>
<keyword evidence="3" id="KW-1185">Reference proteome</keyword>
<keyword evidence="1" id="KW-0732">Signal</keyword>
<dbReference type="EMBL" id="LVXG01000013">
    <property type="protein sequence ID" value="OQP49763.1"/>
    <property type="molecule type" value="Genomic_DNA"/>
</dbReference>
<evidence type="ECO:0000256" key="1">
    <source>
        <dbReference type="SAM" id="SignalP"/>
    </source>
</evidence>
<evidence type="ECO:0000313" key="3">
    <source>
        <dbReference type="Proteomes" id="UP000192610"/>
    </source>
</evidence>
<organism evidence="2 3">
    <name type="scientific">Niastella yeongjuensis</name>
    <dbReference type="NCBI Taxonomy" id="354355"/>
    <lineage>
        <taxon>Bacteria</taxon>
        <taxon>Pseudomonadati</taxon>
        <taxon>Bacteroidota</taxon>
        <taxon>Chitinophagia</taxon>
        <taxon>Chitinophagales</taxon>
        <taxon>Chitinophagaceae</taxon>
        <taxon>Niastella</taxon>
    </lineage>
</organism>
<dbReference type="RefSeq" id="WP_081200089.1">
    <property type="nucleotide sequence ID" value="NZ_FOCZ01000015.1"/>
</dbReference>
<proteinExistence type="predicted"/>
<evidence type="ECO:0000313" key="2">
    <source>
        <dbReference type="EMBL" id="OQP49763.1"/>
    </source>
</evidence>
<accession>A0A1V9EUC0</accession>
<comment type="caution">
    <text evidence="2">The sequence shown here is derived from an EMBL/GenBank/DDBJ whole genome shotgun (WGS) entry which is preliminary data.</text>
</comment>
<name>A0A1V9EUC0_9BACT</name>
<sequence>MIRYLFSLLLLLFITNTYASEYADSADLRSAAISAVQKVEKSNKWVEMLQPSDVNELPVGLRRTINNVTYKIAVSSAIFREKYTELTAYASVNIPQYEKPLVFGISGLKLSYKGGIVGDAKLVLLGDFPIPIQGGNAKLILQGGLNMQTGQAKDGVTYLSMDCSGFKELSVSALLQFPRSLLIPCDKNGKKVADSAACVNASFKTVISDWNDLLVSIDLPKFQINKLEGVVFTVSNAVFDFSDFRNSPNVAFPADYTKKYMSYPSPDMWRGVYIQTLDITLPEMFKRTNADGPVSFGATKMLIDNNGVTGNFSAKNILSFSNGTASGWRFSVNDFSIGLEANHLVAASFSGNLGLPVAAADSLAYDAVISADNKYLLTVKPKKSLDFKLWQAKVDLDSNSYIKMLVDSGRFRPEANLCGRMTVSATASSGKSLAEFKGITFRNMRLKTMAPYFTVDYFGYNGEVKIAKFPVSIDSIVLAVKDSARVDLSFGVKLTLMDNAFKAGTRLNISSKFYKDQNGNHKWEFEKVGISNIKLNNVKIGGLSLNGEASFMQDDKDYGDGYAGNISAKLDVFGGLEVSMRCIFGYSTFRYWFVDGQAKWGTGVPIVGPLLMNGFAGGAYYRMSKTNKASGSGTGNPLGEYKPDSVMGIGIKAGIFFTVAKPEAVQGMAEFEVAFNHNGGMNYIGFFGNAKFMGKLPGIAGKFMEKSAALFNKVENAVSANLEGLSDALKLEQIEKIQKLKVSDPQQAAREIPPDVDMKTENGVSAYLGMFYDFEASTFHANFDVYVNVAKGLLQGIGNNYRAGWAVMHFAPGEWYVYMGTPTDPIGVQFSLGSFKLKTQLYFMLGTKIPGSPPPPQEVADILGLDAAQLDYMRDENALGDGRGIALGARLSVETGDITFLLLYANFKAGLGFDLMLKDYGDAHCEGSSDPIGMDGWYANAQAYAYLQGELGVKVNLWFIKARIPIISGAAATLMQAKLPNPSWFVGYLGVRFNLLGGLVKGNVRFKLEVGNDCKIVAGGGETTPVGIAVISDVSPKDTANVDVFTAPQAAFNFAIGKDIPLSDEKGDHVYRVQLDQFDLLANGKTIPGKLKWNENNDAATFYSTEVLPPATTIKAVVKVSFKESQNGSWQTVYMDGKKAEESRTLNFVTGTAPESIPLNNISYAWPVVEQHNFYPGETNQGIVQLKQGQKYLFAIPGYIPQLVLKPADGGQTVNLPFSYDSNECRIRFNIFKVQANSNYELVLQSVPSAKTTQGGGQAVTTTAVDGDSVQIASNTAANVVNTNTGKPLLNYNFHSSRYATFAEKMRTVQLSGTSIEKLASDLISMQQGVTGAEPFDINELLGSDYTNNMPLVQPVAITDDAYFQTFIYPLNYKDYPVAGSIAIAERDTTLLGLVPVRALPVSLSYQSLIQQGNFTDRQVTGYLPYVYDLPRIYKQDFQDLQTQVVDRYLGTPQQKQYEWLINGYFPIMRKGNYKVNYQFVIPGGIKGSSQLIQYYNPIQ</sequence>
<dbReference type="OrthoDB" id="610610at2"/>
<feature type="chain" id="PRO_5010737071" evidence="1">
    <location>
        <begin position="20"/>
        <end position="1500"/>
    </location>
</feature>